<gene>
    <name evidence="2" type="ORF">VXC91_35320</name>
</gene>
<reference evidence="2" key="1">
    <citation type="submission" date="2024-01" db="EMBL/GenBank/DDBJ databases">
        <title>First draft genome sequence data of TA4-1, the type strain of Gram-positive actinobacterium Streptomyces chiangmaiensis.</title>
        <authorList>
            <person name="Yasawong M."/>
            <person name="Nantapong N."/>
        </authorList>
    </citation>
    <scope>NUCLEOTIDE SEQUENCE</scope>
    <source>
        <strain evidence="2">TA4-1</strain>
    </source>
</reference>
<dbReference type="PANTHER" id="PTHR35535">
    <property type="entry name" value="HEAT SHOCK PROTEIN HSLJ"/>
    <property type="match status" value="1"/>
</dbReference>
<dbReference type="Pfam" id="PF03724">
    <property type="entry name" value="META"/>
    <property type="match status" value="2"/>
</dbReference>
<dbReference type="InterPro" id="IPR038670">
    <property type="entry name" value="HslJ-like_sf"/>
</dbReference>
<keyword evidence="3" id="KW-1185">Reference proteome</keyword>
<dbReference type="Gene3D" id="2.40.128.270">
    <property type="match status" value="2"/>
</dbReference>
<dbReference type="PANTHER" id="PTHR35535:SF2">
    <property type="entry name" value="DUF306 DOMAIN-CONTAINING PROTEIN"/>
    <property type="match status" value="1"/>
</dbReference>
<organism evidence="2 3">
    <name type="scientific">Streptomyces chiangmaiensis</name>
    <dbReference type="NCBI Taxonomy" id="766497"/>
    <lineage>
        <taxon>Bacteria</taxon>
        <taxon>Bacillati</taxon>
        <taxon>Actinomycetota</taxon>
        <taxon>Actinomycetes</taxon>
        <taxon>Kitasatosporales</taxon>
        <taxon>Streptomycetaceae</taxon>
        <taxon>Streptomyces</taxon>
    </lineage>
</organism>
<comment type="caution">
    <text evidence="2">The sequence shown here is derived from an EMBL/GenBank/DDBJ whole genome shotgun (WGS) entry which is preliminary data.</text>
</comment>
<dbReference type="RefSeq" id="WP_329511446.1">
    <property type="nucleotide sequence ID" value="NZ_BAAAYZ010000007.1"/>
</dbReference>
<evidence type="ECO:0000313" key="3">
    <source>
        <dbReference type="Proteomes" id="UP001333996"/>
    </source>
</evidence>
<name>A0ABU7FSH4_9ACTN</name>
<dbReference type="InterPro" id="IPR053147">
    <property type="entry name" value="Hsp_HslJ-like"/>
</dbReference>
<dbReference type="PROSITE" id="PS51257">
    <property type="entry name" value="PROKAR_LIPOPROTEIN"/>
    <property type="match status" value="1"/>
</dbReference>
<proteinExistence type="predicted"/>
<feature type="domain" description="DUF306" evidence="1">
    <location>
        <begin position="153"/>
        <end position="264"/>
    </location>
</feature>
<dbReference type="InterPro" id="IPR005184">
    <property type="entry name" value="DUF306_Meta_HslJ"/>
</dbReference>
<accession>A0ABU7FSH4</accession>
<dbReference type="Proteomes" id="UP001333996">
    <property type="component" value="Unassembled WGS sequence"/>
</dbReference>
<protein>
    <submittedName>
        <fullName evidence="2">META domain-containing protein</fullName>
    </submittedName>
</protein>
<feature type="domain" description="DUF306" evidence="1">
    <location>
        <begin position="39"/>
        <end position="146"/>
    </location>
</feature>
<dbReference type="EMBL" id="JAYWVC010000200">
    <property type="protein sequence ID" value="MED7827060.1"/>
    <property type="molecule type" value="Genomic_DNA"/>
</dbReference>
<sequence length="269" mass="28256">MDKHRLTLTVLTLLPLAVACGTETGRGSGSGSVGSDSSSQVTGVHWRVDSLTVNGTTRNAPAGAYLHIDDRGRAQGNYGCNSFGASATVRADRIDLGPAQSTEMACEKAPMAFEASFSRTLAGGSLTVAVDRSRLTLTGTGGDRVHLTKENDASLYGTKWHVESLVDGDVSSSLPVAATGKAWFTLDRTTGTASGSLGCNRFTVRATVRDGQLTLSAPRATRMMCDGSLMDAERTMNTLFGRTLSYRLGHRDMTLTSENGKGVSAVAEP</sequence>
<evidence type="ECO:0000259" key="1">
    <source>
        <dbReference type="Pfam" id="PF03724"/>
    </source>
</evidence>
<evidence type="ECO:0000313" key="2">
    <source>
        <dbReference type="EMBL" id="MED7827060.1"/>
    </source>
</evidence>